<organism evidence="1 2">
    <name type="scientific">Sphenostylis stenocarpa</name>
    <dbReference type="NCBI Taxonomy" id="92480"/>
    <lineage>
        <taxon>Eukaryota</taxon>
        <taxon>Viridiplantae</taxon>
        <taxon>Streptophyta</taxon>
        <taxon>Embryophyta</taxon>
        <taxon>Tracheophyta</taxon>
        <taxon>Spermatophyta</taxon>
        <taxon>Magnoliopsida</taxon>
        <taxon>eudicotyledons</taxon>
        <taxon>Gunneridae</taxon>
        <taxon>Pentapetalae</taxon>
        <taxon>rosids</taxon>
        <taxon>fabids</taxon>
        <taxon>Fabales</taxon>
        <taxon>Fabaceae</taxon>
        <taxon>Papilionoideae</taxon>
        <taxon>50 kb inversion clade</taxon>
        <taxon>NPAAA clade</taxon>
        <taxon>indigoferoid/millettioid clade</taxon>
        <taxon>Phaseoleae</taxon>
        <taxon>Sphenostylis</taxon>
    </lineage>
</organism>
<gene>
    <name evidence="1" type="ORF">AYBTSS11_LOCUS23304</name>
</gene>
<evidence type="ECO:0000313" key="2">
    <source>
        <dbReference type="Proteomes" id="UP001189624"/>
    </source>
</evidence>
<protein>
    <submittedName>
        <fullName evidence="1">Uncharacterized protein</fullName>
    </submittedName>
</protein>
<sequence>MDHGCMELLVSSQHNLVPSDNNIFPNSAPFDEFSSFNSVVSVSFRCPLQRSSTGLVFAVQFQSHLRISENSNLFDFLATDIWSGNWGGVAMLASKEMMKFKSYQNRANLFVKEYLLADPLIPYTSIIGGIFACKMVYDLTQLFSTVHFKSYSSLSRIQRIEWNNR</sequence>
<dbReference type="AlphaFoldDB" id="A0AA86VUE7"/>
<dbReference type="EMBL" id="OY731405">
    <property type="protein sequence ID" value="CAJ1971304.1"/>
    <property type="molecule type" value="Genomic_DNA"/>
</dbReference>
<name>A0AA86VUE7_9FABA</name>
<reference evidence="1" key="1">
    <citation type="submission" date="2023-10" db="EMBL/GenBank/DDBJ databases">
        <authorList>
            <person name="Domelevo Entfellner J.-B."/>
        </authorList>
    </citation>
    <scope>NUCLEOTIDE SEQUENCE</scope>
</reference>
<accession>A0AA86VUE7</accession>
<dbReference type="Gramene" id="rna-AYBTSS11_LOCUS23304">
    <property type="protein sequence ID" value="CAJ1971304.1"/>
    <property type="gene ID" value="gene-AYBTSS11_LOCUS23304"/>
</dbReference>
<proteinExistence type="predicted"/>
<dbReference type="Proteomes" id="UP001189624">
    <property type="component" value="Chromosome 8"/>
</dbReference>
<evidence type="ECO:0000313" key="1">
    <source>
        <dbReference type="EMBL" id="CAJ1971304.1"/>
    </source>
</evidence>
<keyword evidence="2" id="KW-1185">Reference proteome</keyword>